<dbReference type="GO" id="GO:0003690">
    <property type="term" value="F:double-stranded DNA binding"/>
    <property type="evidence" value="ECO:0007669"/>
    <property type="project" value="TreeGrafter"/>
</dbReference>
<dbReference type="NCBIfam" id="TIGR01662">
    <property type="entry name" value="HAD-SF-IIIA"/>
    <property type="match status" value="1"/>
</dbReference>
<dbReference type="Pfam" id="PF13671">
    <property type="entry name" value="AAA_33"/>
    <property type="match status" value="2"/>
</dbReference>
<proteinExistence type="predicted"/>
<dbReference type="InterPro" id="IPR036412">
    <property type="entry name" value="HAD-like_sf"/>
</dbReference>
<dbReference type="SUPFAM" id="SSF52540">
    <property type="entry name" value="P-loop containing nucleoside triphosphate hydrolases"/>
    <property type="match status" value="1"/>
</dbReference>
<dbReference type="InterPro" id="IPR006549">
    <property type="entry name" value="HAD-SF_hydro_IIIA"/>
</dbReference>
<evidence type="ECO:0008006" key="3">
    <source>
        <dbReference type="Google" id="ProtNLM"/>
    </source>
</evidence>
<dbReference type="InterPro" id="IPR023214">
    <property type="entry name" value="HAD_sf"/>
</dbReference>
<gene>
    <name evidence="1" type="ORF">RirG_227680</name>
</gene>
<dbReference type="PANTHER" id="PTHR12083">
    <property type="entry name" value="BIFUNCTIONAL POLYNUCLEOTIDE PHOSPHATASE/KINASE"/>
    <property type="match status" value="1"/>
</dbReference>
<dbReference type="InterPro" id="IPR013954">
    <property type="entry name" value="PNK3P"/>
</dbReference>
<dbReference type="HOGENOM" id="CLU_014938_2_1_1"/>
<dbReference type="Pfam" id="PF08645">
    <property type="entry name" value="PNK3P"/>
    <property type="match status" value="1"/>
</dbReference>
<evidence type="ECO:0000313" key="2">
    <source>
        <dbReference type="Proteomes" id="UP000022910"/>
    </source>
</evidence>
<dbReference type="NCBIfam" id="TIGR01664">
    <property type="entry name" value="DNA-3'-Pase"/>
    <property type="match status" value="1"/>
</dbReference>
<protein>
    <recommendedName>
        <fullName evidence="3">PNK3P-domain-containing protein</fullName>
    </recommendedName>
</protein>
<dbReference type="FunFam" id="3.40.50.300:FF:000737">
    <property type="entry name" value="Bifunctional polynucleotide phosphatase/kinase"/>
    <property type="match status" value="1"/>
</dbReference>
<keyword evidence="2" id="KW-1185">Reference proteome</keyword>
<dbReference type="GO" id="GO:0046403">
    <property type="term" value="F:polynucleotide 3'-phosphatase activity"/>
    <property type="evidence" value="ECO:0007669"/>
    <property type="project" value="TreeGrafter"/>
</dbReference>
<dbReference type="InterPro" id="IPR027417">
    <property type="entry name" value="P-loop_NTPase"/>
</dbReference>
<dbReference type="AlphaFoldDB" id="A0A015JJU3"/>
<comment type="caution">
    <text evidence="1">The sequence shown here is derived from an EMBL/GenBank/DDBJ whole genome shotgun (WGS) entry which is preliminary data.</text>
</comment>
<accession>A0A015JJU3</accession>
<dbReference type="STRING" id="1432141.A0A015JJU3"/>
<dbReference type="FunFam" id="3.40.50.1000:FF:000078">
    <property type="entry name" value="Bifunctional polynucleotide phosphatase/kinase"/>
    <property type="match status" value="1"/>
</dbReference>
<dbReference type="PANTHER" id="PTHR12083:SF9">
    <property type="entry name" value="BIFUNCTIONAL POLYNUCLEOTIDE PHOSPHATASE_KINASE"/>
    <property type="match status" value="1"/>
</dbReference>
<dbReference type="Gene3D" id="3.40.50.300">
    <property type="entry name" value="P-loop containing nucleotide triphosphate hydrolases"/>
    <property type="match status" value="1"/>
</dbReference>
<dbReference type="SUPFAM" id="SSF56784">
    <property type="entry name" value="HAD-like"/>
    <property type="match status" value="1"/>
</dbReference>
<dbReference type="EMBL" id="JEMT01028294">
    <property type="protein sequence ID" value="EXX55189.1"/>
    <property type="molecule type" value="Genomic_DNA"/>
</dbReference>
<name>A0A015JJU3_RHIIW</name>
<sequence length="449" mass="51443">MISSYYLCKVKSTVVSSKTSSTSTSKLKRSRSIGEEEVSVSVKEAKLETTSDVFSIFKPQADIQWREFESVMIGQYLTSDIKKIEGRSKIGAFDLDSTLIIVNGTHKRSKDENDWKWRSKVIPKKLKQLYEEGYKIVIITNQGGLEISNKTSEKKRKEFKAKIKNIVNNLNVPCEIYAATARDKYRKPMIGIWKYITEHGNDGVITDMEESFYVGDAAGRGENWKPNAPRDWNDTDRKFAENIGIKFYTPEEFFENDKPAPYSYGDFNPKSLSQDVELFAPASPSLVPSDRHCEVIVFVGYPASGKSSFAEKWLISNGYVHVNQDKLKTKAKCIKSCEEALQEKKPVVIDNTNADVESRKAYIDLAKNYKVPVRCFWFQASEALAKHNNMYRAYGNIDGPRPLPEIAYSGFKSRFVEPKSEEGFDEIKKINFVFEGNDDEKRKWEMWYT</sequence>
<organism evidence="1 2">
    <name type="scientific">Rhizophagus irregularis (strain DAOM 197198w)</name>
    <name type="common">Glomus intraradices</name>
    <dbReference type="NCBI Taxonomy" id="1432141"/>
    <lineage>
        <taxon>Eukaryota</taxon>
        <taxon>Fungi</taxon>
        <taxon>Fungi incertae sedis</taxon>
        <taxon>Mucoromycota</taxon>
        <taxon>Glomeromycotina</taxon>
        <taxon>Glomeromycetes</taxon>
        <taxon>Glomerales</taxon>
        <taxon>Glomeraceae</taxon>
        <taxon>Rhizophagus</taxon>
    </lineage>
</organism>
<dbReference type="GO" id="GO:0046404">
    <property type="term" value="F:ATP-dependent polydeoxyribonucleotide 5'-hydroxyl-kinase activity"/>
    <property type="evidence" value="ECO:0007669"/>
    <property type="project" value="TreeGrafter"/>
</dbReference>
<dbReference type="GO" id="GO:0006281">
    <property type="term" value="P:DNA repair"/>
    <property type="evidence" value="ECO:0007669"/>
    <property type="project" value="TreeGrafter"/>
</dbReference>
<evidence type="ECO:0000313" key="1">
    <source>
        <dbReference type="EMBL" id="EXX55189.1"/>
    </source>
</evidence>
<dbReference type="Gene3D" id="3.40.50.1000">
    <property type="entry name" value="HAD superfamily/HAD-like"/>
    <property type="match status" value="1"/>
</dbReference>
<dbReference type="Proteomes" id="UP000022910">
    <property type="component" value="Unassembled WGS sequence"/>
</dbReference>
<dbReference type="OrthoDB" id="19045at2759"/>
<reference evidence="1 2" key="1">
    <citation type="submission" date="2014-02" db="EMBL/GenBank/DDBJ databases">
        <title>Single nucleus genome sequencing reveals high similarity among nuclei of an endomycorrhizal fungus.</title>
        <authorList>
            <person name="Lin K."/>
            <person name="Geurts R."/>
            <person name="Zhang Z."/>
            <person name="Limpens E."/>
            <person name="Saunders D.G."/>
            <person name="Mu D."/>
            <person name="Pang E."/>
            <person name="Cao H."/>
            <person name="Cha H."/>
            <person name="Lin T."/>
            <person name="Zhou Q."/>
            <person name="Shang Y."/>
            <person name="Li Y."/>
            <person name="Ivanov S."/>
            <person name="Sharma T."/>
            <person name="Velzen R.V."/>
            <person name="Ruijter N.D."/>
            <person name="Aanen D.K."/>
            <person name="Win J."/>
            <person name="Kamoun S."/>
            <person name="Bisseling T."/>
            <person name="Huang S."/>
        </authorList>
    </citation>
    <scope>NUCLEOTIDE SEQUENCE [LARGE SCALE GENOMIC DNA]</scope>
    <source>
        <strain evidence="2">DAOM197198w</strain>
    </source>
</reference>
<dbReference type="InterPro" id="IPR006551">
    <property type="entry name" value="Polynucleotide_phosphatase"/>
</dbReference>